<protein>
    <submittedName>
        <fullName evidence="2">Putative beta-phosphoglucomutase</fullName>
    </submittedName>
</protein>
<dbReference type="PANTHER" id="PTHR43481:SF4">
    <property type="entry name" value="GLYCEROL-1-PHOSPHATE PHOSPHOHYDROLASE 1-RELATED"/>
    <property type="match status" value="1"/>
</dbReference>
<reference evidence="2" key="2">
    <citation type="journal article" date="2013" name="Biotechnol. Biofuels">
        <title>Mining for hemicellulases in the fungus-growing termite Pseudacanthotermes militaris using functional metagenomics.</title>
        <authorList>
            <person name="Bastien G."/>
            <person name="Arnal G."/>
            <person name="Bozonnet S."/>
            <person name="Laguerre S."/>
            <person name="Ferreira F."/>
            <person name="Faure R."/>
            <person name="Henrissat B."/>
            <person name="Lefevre F."/>
            <person name="Robe P."/>
            <person name="Bouchez O."/>
            <person name="Noirot C."/>
            <person name="Dumon C."/>
            <person name="O'Donohue M."/>
        </authorList>
    </citation>
    <scope>NUCLEOTIDE SEQUENCE</scope>
</reference>
<dbReference type="Gene3D" id="3.40.50.1000">
    <property type="entry name" value="HAD superfamily/HAD-like"/>
    <property type="match status" value="1"/>
</dbReference>
<dbReference type="InterPro" id="IPR010972">
    <property type="entry name" value="Beta-PGM"/>
</dbReference>
<evidence type="ECO:0000256" key="1">
    <source>
        <dbReference type="ARBA" id="ARBA00006171"/>
    </source>
</evidence>
<dbReference type="GO" id="GO:0050308">
    <property type="term" value="F:sugar-phosphatase activity"/>
    <property type="evidence" value="ECO:0007669"/>
    <property type="project" value="TreeGrafter"/>
</dbReference>
<evidence type="ECO:0000313" key="2">
    <source>
        <dbReference type="EMBL" id="CCO21138.1"/>
    </source>
</evidence>
<dbReference type="Pfam" id="PF00702">
    <property type="entry name" value="Hydrolase"/>
    <property type="match status" value="1"/>
</dbReference>
<dbReference type="CDD" id="cd02598">
    <property type="entry name" value="HAD_BPGM"/>
    <property type="match status" value="1"/>
</dbReference>
<reference evidence="2" key="1">
    <citation type="submission" date="2012-10" db="EMBL/GenBank/DDBJ databases">
        <authorList>
            <person name="Sandrine L."/>
        </authorList>
    </citation>
    <scope>NUCLEOTIDE SEQUENCE</scope>
</reference>
<dbReference type="Gene3D" id="1.10.150.240">
    <property type="entry name" value="Putative phosphatase, domain 2"/>
    <property type="match status" value="1"/>
</dbReference>
<dbReference type="SFLD" id="SFLDG01129">
    <property type="entry name" value="C1.5:_HAD__Beta-PGM__Phosphata"/>
    <property type="match status" value="1"/>
</dbReference>
<dbReference type="SFLD" id="SFLDS00003">
    <property type="entry name" value="Haloacid_Dehalogenase"/>
    <property type="match status" value="1"/>
</dbReference>
<dbReference type="SUPFAM" id="SSF56784">
    <property type="entry name" value="HAD-like"/>
    <property type="match status" value="1"/>
</dbReference>
<dbReference type="GO" id="GO:0005975">
    <property type="term" value="P:carbohydrate metabolic process"/>
    <property type="evidence" value="ECO:0007669"/>
    <property type="project" value="InterPro"/>
</dbReference>
<name>S0DDK1_9ZZZZ</name>
<dbReference type="InterPro" id="IPR036412">
    <property type="entry name" value="HAD-like_sf"/>
</dbReference>
<comment type="similarity">
    <text evidence="1">Belongs to the HAD-like hydrolase superfamily. CbbY/CbbZ/Gph/YieH family.</text>
</comment>
<dbReference type="PANTHER" id="PTHR43481">
    <property type="entry name" value="FRUCTOSE-1-PHOSPHATE PHOSPHATASE"/>
    <property type="match status" value="1"/>
</dbReference>
<dbReference type="GO" id="GO:0000287">
    <property type="term" value="F:magnesium ion binding"/>
    <property type="evidence" value="ECO:0007669"/>
    <property type="project" value="InterPro"/>
</dbReference>
<dbReference type="InterPro" id="IPR023198">
    <property type="entry name" value="PGP-like_dom2"/>
</dbReference>
<proteinExistence type="inferred from homology"/>
<sequence length="218" mass="23712">MIKACIFDLDGVLVDTARYHYLAWRRLARELGFDFSEEQNEALKGVSRMASLDILLDAGGLRESFSPAGKAEMATRKNNWYVEMISRMTPGEILPGVERFLEEVRHTGLKIALGSASRNAPMILERTGIARFFDAVVDGGMVSAAKPDPQVFLLGAELTGTPPDECVVFEDAEAGIEAATRAGMRSVGVGASETLAHATLRIGGFEGFTVENLMERLK</sequence>
<dbReference type="EMBL" id="HF548285">
    <property type="protein sequence ID" value="CCO21138.1"/>
    <property type="molecule type" value="Genomic_DNA"/>
</dbReference>
<dbReference type="GO" id="GO:0008801">
    <property type="term" value="F:beta-phosphoglucomutase activity"/>
    <property type="evidence" value="ECO:0007669"/>
    <property type="project" value="InterPro"/>
</dbReference>
<dbReference type="InterPro" id="IPR010976">
    <property type="entry name" value="B-phosphoglucomutase_hydrolase"/>
</dbReference>
<dbReference type="InterPro" id="IPR051806">
    <property type="entry name" value="HAD-like_SPP"/>
</dbReference>
<dbReference type="NCBIfam" id="TIGR01990">
    <property type="entry name" value="bPGM"/>
    <property type="match status" value="1"/>
</dbReference>
<dbReference type="SFLD" id="SFLDG01135">
    <property type="entry name" value="C1.5.6:_HAD__Beta-PGM__Phospha"/>
    <property type="match status" value="1"/>
</dbReference>
<dbReference type="AlphaFoldDB" id="S0DDK1"/>
<accession>S0DDK1</accession>
<gene>
    <name evidence="2" type="ORF">BN138_326</name>
</gene>
<dbReference type="NCBIfam" id="TIGR01509">
    <property type="entry name" value="HAD-SF-IA-v3"/>
    <property type="match status" value="1"/>
</dbReference>
<dbReference type="InterPro" id="IPR023214">
    <property type="entry name" value="HAD_sf"/>
</dbReference>
<dbReference type="InterPro" id="IPR006439">
    <property type="entry name" value="HAD-SF_hydro_IA"/>
</dbReference>
<dbReference type="PRINTS" id="PR00413">
    <property type="entry name" value="HADHALOGNASE"/>
</dbReference>
<dbReference type="NCBIfam" id="TIGR02009">
    <property type="entry name" value="PGMB-YQAB-SF"/>
    <property type="match status" value="1"/>
</dbReference>
<organism evidence="2">
    <name type="scientific">termite gut metagenome</name>
    <dbReference type="NCBI Taxonomy" id="433724"/>
    <lineage>
        <taxon>unclassified sequences</taxon>
        <taxon>metagenomes</taxon>
        <taxon>organismal metagenomes</taxon>
    </lineage>
</organism>